<evidence type="ECO:0000313" key="1">
    <source>
        <dbReference type="EMBL" id="CEI60824.1"/>
    </source>
</evidence>
<name>A0A2L2STY5_9HYPO</name>
<dbReference type="AlphaFoldDB" id="A0A2L2STY5"/>
<reference evidence="2" key="1">
    <citation type="submission" date="2014-10" db="EMBL/GenBank/DDBJ databases">
        <authorList>
            <person name="King R."/>
        </authorList>
    </citation>
    <scope>NUCLEOTIDE SEQUENCE [LARGE SCALE GENOMIC DNA]</scope>
    <source>
        <strain evidence="2">A3/5</strain>
    </source>
</reference>
<sequence>MFYKHDTRSQDKLLMRRHFVVSCPKENGVSYGEEFLYLACKRLPCDLSCAIECALKRGRWLSAGGAAVMFFGRQGQPTVTPEYHKRRYAL</sequence>
<dbReference type="Proteomes" id="UP000245910">
    <property type="component" value="Chromosome II"/>
</dbReference>
<keyword evidence="2" id="KW-1185">Reference proteome</keyword>
<organism evidence="1 2">
    <name type="scientific">Fusarium venenatum</name>
    <dbReference type="NCBI Taxonomy" id="56646"/>
    <lineage>
        <taxon>Eukaryota</taxon>
        <taxon>Fungi</taxon>
        <taxon>Dikarya</taxon>
        <taxon>Ascomycota</taxon>
        <taxon>Pezizomycotina</taxon>
        <taxon>Sordariomycetes</taxon>
        <taxon>Hypocreomycetidae</taxon>
        <taxon>Hypocreales</taxon>
        <taxon>Nectriaceae</taxon>
        <taxon>Fusarium</taxon>
    </lineage>
</organism>
<proteinExistence type="predicted"/>
<accession>A0A2L2STY5</accession>
<dbReference type="EMBL" id="LN649230">
    <property type="protein sequence ID" value="CEI60824.1"/>
    <property type="molecule type" value="Genomic_DNA"/>
</dbReference>
<protein>
    <submittedName>
        <fullName evidence="1">Uncharacterized protein</fullName>
    </submittedName>
</protein>
<evidence type="ECO:0000313" key="2">
    <source>
        <dbReference type="Proteomes" id="UP000245910"/>
    </source>
</evidence>